<dbReference type="EMBL" id="KN834769">
    <property type="protein sequence ID" value="KIK61836.1"/>
    <property type="molecule type" value="Genomic_DNA"/>
</dbReference>
<evidence type="ECO:0000313" key="2">
    <source>
        <dbReference type="EMBL" id="KIK61836.1"/>
    </source>
</evidence>
<protein>
    <submittedName>
        <fullName evidence="2">Uncharacterized protein</fullName>
    </submittedName>
</protein>
<evidence type="ECO:0000256" key="1">
    <source>
        <dbReference type="SAM" id="MobiDB-lite"/>
    </source>
</evidence>
<name>A0A0D0C0X7_9AGAR</name>
<feature type="region of interest" description="Disordered" evidence="1">
    <location>
        <begin position="1"/>
        <end position="51"/>
    </location>
</feature>
<dbReference type="OrthoDB" id="2924873at2759"/>
<dbReference type="HOGENOM" id="CLU_1619219_0_0_1"/>
<dbReference type="AlphaFoldDB" id="A0A0D0C0X7"/>
<accession>A0A0D0C0X7</accession>
<feature type="compositionally biased region" description="Low complexity" evidence="1">
    <location>
        <begin position="13"/>
        <end position="41"/>
    </location>
</feature>
<dbReference type="Proteomes" id="UP000053593">
    <property type="component" value="Unassembled WGS sequence"/>
</dbReference>
<sequence length="164" mass="17819">MTATEPGLLSQKPAVSEESLSSPSVELLPADATSLLTSSSTQETRSNEDNTANMRISIVSFQPICSNLPMPSTAKAVKELCAKALGTPSESSYHVLKHPEALIARPPSHDQTFITVSERSTKLCSNLTKFSRWKGHVLLQSSLVGHLYYLGEYEAGATNRIDER</sequence>
<organism evidence="2 3">
    <name type="scientific">Collybiopsis luxurians FD-317 M1</name>
    <dbReference type="NCBI Taxonomy" id="944289"/>
    <lineage>
        <taxon>Eukaryota</taxon>
        <taxon>Fungi</taxon>
        <taxon>Dikarya</taxon>
        <taxon>Basidiomycota</taxon>
        <taxon>Agaricomycotina</taxon>
        <taxon>Agaricomycetes</taxon>
        <taxon>Agaricomycetidae</taxon>
        <taxon>Agaricales</taxon>
        <taxon>Marasmiineae</taxon>
        <taxon>Omphalotaceae</taxon>
        <taxon>Collybiopsis</taxon>
        <taxon>Collybiopsis luxurians</taxon>
    </lineage>
</organism>
<gene>
    <name evidence="2" type="ORF">GYMLUDRAFT_42258</name>
</gene>
<keyword evidence="3" id="KW-1185">Reference proteome</keyword>
<reference evidence="2 3" key="1">
    <citation type="submission" date="2014-04" db="EMBL/GenBank/DDBJ databases">
        <title>Evolutionary Origins and Diversification of the Mycorrhizal Mutualists.</title>
        <authorList>
            <consortium name="DOE Joint Genome Institute"/>
            <consortium name="Mycorrhizal Genomics Consortium"/>
            <person name="Kohler A."/>
            <person name="Kuo A."/>
            <person name="Nagy L.G."/>
            <person name="Floudas D."/>
            <person name="Copeland A."/>
            <person name="Barry K.W."/>
            <person name="Cichocki N."/>
            <person name="Veneault-Fourrey C."/>
            <person name="LaButti K."/>
            <person name="Lindquist E.A."/>
            <person name="Lipzen A."/>
            <person name="Lundell T."/>
            <person name="Morin E."/>
            <person name="Murat C."/>
            <person name="Riley R."/>
            <person name="Ohm R."/>
            <person name="Sun H."/>
            <person name="Tunlid A."/>
            <person name="Henrissat B."/>
            <person name="Grigoriev I.V."/>
            <person name="Hibbett D.S."/>
            <person name="Martin F."/>
        </authorList>
    </citation>
    <scope>NUCLEOTIDE SEQUENCE [LARGE SCALE GENOMIC DNA]</scope>
    <source>
        <strain evidence="2 3">FD-317 M1</strain>
    </source>
</reference>
<proteinExistence type="predicted"/>
<evidence type="ECO:0000313" key="3">
    <source>
        <dbReference type="Proteomes" id="UP000053593"/>
    </source>
</evidence>